<dbReference type="PANTHER" id="PTHR43808:SF27">
    <property type="entry name" value="PROTEIN ROCB"/>
    <property type="match status" value="1"/>
</dbReference>
<accession>A0A0D5NJ65</accession>
<dbReference type="Proteomes" id="UP000032633">
    <property type="component" value="Chromosome"/>
</dbReference>
<dbReference type="HOGENOM" id="CLU_037632_0_0_9"/>
<protein>
    <submittedName>
        <fullName evidence="2">Peptidase M20</fullName>
    </submittedName>
</protein>
<evidence type="ECO:0000313" key="2">
    <source>
        <dbReference type="EMBL" id="AJY75419.1"/>
    </source>
</evidence>
<gene>
    <name evidence="2" type="ORF">VN24_13620</name>
</gene>
<dbReference type="KEGG" id="pbj:VN24_13620"/>
<dbReference type="EMBL" id="CP011058">
    <property type="protein sequence ID" value="AJY75419.1"/>
    <property type="molecule type" value="Genomic_DNA"/>
</dbReference>
<sequence>MINDTKELELQQQVEAFTDALVRTLSVNGTAGEVEIADQIESILRSFPYFVAHPGQVWTQPLPGDALGRKNVFARIKGRGTSKRTVIFHSHTDTVGISDYGNLEPAAGKPDELLAFFKQWNDHPEIRQQAQSGDWMFGRGALDMKSGVAVHLANVKFFSERPDLLDGDIIFMANPVEENEHSGVIASVDELLRLRKDEGLSYEVAINTDYISPMYPGDPLKYIYTGAVGKLLACFYVYGRETHVGQTLNGLDPTLMTAELNRRINNNMALTEQVEGEVMVPPSALYHRDTKQFYNVQTATSSQLYFNCMVLEDSPKDVMAKLKRIACEAAADVEKYYREQFQTYTRVNGFVNHEMSWEMKVYTYAEYCGKLQRQGVDVAAVTARIVEANPGMELRTLCYEIVDVLRKLDSSGSPCTVLFFAPPYCPHNYLKGQGAHESRIMNTIRDVLERWSETEDESFAVKRFFPYLSDSSYLSLHDTDEEIESLKNNFPEWERIYPVPVEKIRSLGIPAINVGVYGLDAHCWTERVYKPYSFRTVPLLIREMTQSWLQQRSEE</sequence>
<dbReference type="InterPro" id="IPR007484">
    <property type="entry name" value="Peptidase_M28"/>
</dbReference>
<dbReference type="AlphaFoldDB" id="A0A0D5NJ65"/>
<dbReference type="SUPFAM" id="SSF53187">
    <property type="entry name" value="Zn-dependent exopeptidases"/>
    <property type="match status" value="1"/>
</dbReference>
<name>A0A0D5NJ65_9BACL</name>
<evidence type="ECO:0000313" key="3">
    <source>
        <dbReference type="Proteomes" id="UP000032633"/>
    </source>
</evidence>
<dbReference type="OrthoDB" id="9792335at2"/>
<dbReference type="PATRIC" id="fig|1126833.4.peg.2968"/>
<evidence type="ECO:0000259" key="1">
    <source>
        <dbReference type="Pfam" id="PF04389"/>
    </source>
</evidence>
<feature type="domain" description="Peptidase M28" evidence="1">
    <location>
        <begin position="71"/>
        <end position="212"/>
    </location>
</feature>
<keyword evidence="3" id="KW-1185">Reference proteome</keyword>
<dbReference type="PIRSF" id="PIRSF010386">
    <property type="entry name" value="RocB"/>
    <property type="match status" value="1"/>
</dbReference>
<reference evidence="3" key="2">
    <citation type="submission" date="2015-03" db="EMBL/GenBank/DDBJ databases">
        <title>Genome sequence of Paenibacillus beijingensis strain DSM 24997T.</title>
        <authorList>
            <person name="Kwak Y."/>
            <person name="Shin J.-H."/>
        </authorList>
    </citation>
    <scope>NUCLEOTIDE SEQUENCE [LARGE SCALE GENOMIC DNA]</scope>
    <source>
        <strain evidence="3">DSM 24997</strain>
    </source>
</reference>
<dbReference type="Gene3D" id="3.40.630.10">
    <property type="entry name" value="Zn peptidases"/>
    <property type="match status" value="1"/>
</dbReference>
<reference evidence="2 3" key="1">
    <citation type="journal article" date="2015" name="J. Biotechnol.">
        <title>Complete genome sequence of Paenibacillus beijingensis 7188(T) (=DSM 24997(T)), a novel rhizobacterium from jujube garden soil.</title>
        <authorList>
            <person name="Kwak Y."/>
            <person name="Shin J.H."/>
        </authorList>
    </citation>
    <scope>NUCLEOTIDE SEQUENCE [LARGE SCALE GENOMIC DNA]</scope>
    <source>
        <strain evidence="2 3">DSM 24997</strain>
    </source>
</reference>
<dbReference type="RefSeq" id="WP_045670848.1">
    <property type="nucleotide sequence ID" value="NZ_CP011058.1"/>
</dbReference>
<proteinExistence type="predicted"/>
<dbReference type="PANTHER" id="PTHR43808">
    <property type="entry name" value="ACETYLORNITHINE DEACETYLASE"/>
    <property type="match status" value="1"/>
</dbReference>
<organism evidence="2 3">
    <name type="scientific">Paenibacillus beijingensis</name>
    <dbReference type="NCBI Taxonomy" id="1126833"/>
    <lineage>
        <taxon>Bacteria</taxon>
        <taxon>Bacillati</taxon>
        <taxon>Bacillota</taxon>
        <taxon>Bacilli</taxon>
        <taxon>Bacillales</taxon>
        <taxon>Paenibacillaceae</taxon>
        <taxon>Paenibacillus</taxon>
    </lineage>
</organism>
<dbReference type="Pfam" id="PF04389">
    <property type="entry name" value="Peptidase_M28"/>
    <property type="match status" value="1"/>
</dbReference>
<dbReference type="InterPro" id="IPR012166">
    <property type="entry name" value="Uncharacterised_RocB"/>
</dbReference>
<dbReference type="InterPro" id="IPR050072">
    <property type="entry name" value="Peptidase_M20A"/>
</dbReference>